<gene>
    <name evidence="2" type="ORF">PTSG_02506</name>
</gene>
<dbReference type="STRING" id="946362.F2U2E2"/>
<sequence length="727" mass="82239">MQTSRWLLVGVSAVYTLAVLGVGVWFVGRYQGTADTVVGADGVPQHMHDRHHNHHHQQRAYTLEEGLKQLLLLPGSSEEQGEDDRPRNVPRLHWEPQNSSVVAGQACQHCPVEIPRIIHQTWKTEELPYLAQSSVESWQRLNKGYEYRFYTDDDIAAYMEKNHPNLVNTWNRMKPIHRADLFRYVILHDVGGYYADIDVTLQTPLDDWPLKHNIHYSAAVIVGFEIITQRPDWKQWFSRQYQMCQWTMAAAPGHEIFARTIGIINENFKSLSDTDIETMSAVKLTGPAVWSDAVTSHLHDHYGVAFGQGMFTDDRLRDNYVLIGDVLLMPMRSFAVGSAGYFPPSSFEWSDQLVTHGFQGSWKKNPNPQYVDFGQEEAVIPFVPLERTSTAVLLSAKYGIQGQPSTPLTSPYMEPLENLFDGSTDTKWLGYHDFTGEAPPSANVTIALYPRQYAQLREYELVSGNDMPNRDPVTWQVVCVGEHDVETVIHSNDGAVFTDRVQAKAFRVAMMAVCRSFVFVFKQVVNPHKVDCLQLTALRLTDLTPARPSEPECESTSFGQLCTCCTLDIRGSEGAMNVLDESLSTHWKASWPAAISPDDGGGLELRPSLRFVFSGGARRVSGYELAPAGDERAMDPAAWRVVGKRDEKEQRWEQVDIRSGAVFEERAAPLRFHFEQTRPFAVLEWQLLSAHNSTHPQCVDGTRFCVQLARFSWLFDDEDGQAESNRQ</sequence>
<keyword evidence="3" id="KW-1185">Reference proteome</keyword>
<dbReference type="Proteomes" id="UP000007799">
    <property type="component" value="Unassembled WGS sequence"/>
</dbReference>
<dbReference type="GO" id="GO:0000136">
    <property type="term" value="C:mannan polymerase complex"/>
    <property type="evidence" value="ECO:0007669"/>
    <property type="project" value="TreeGrafter"/>
</dbReference>
<keyword evidence="1" id="KW-0812">Transmembrane</keyword>
<protein>
    <submittedName>
        <fullName evidence="2">Uncharacterized protein</fullName>
    </submittedName>
</protein>
<dbReference type="eggNOG" id="ENOG502QW2I">
    <property type="taxonomic scope" value="Eukaryota"/>
</dbReference>
<evidence type="ECO:0000313" key="2">
    <source>
        <dbReference type="EMBL" id="EGD81794.1"/>
    </source>
</evidence>
<dbReference type="InterPro" id="IPR039367">
    <property type="entry name" value="Och1-like"/>
</dbReference>
<dbReference type="Pfam" id="PF04488">
    <property type="entry name" value="Gly_transf_sug"/>
    <property type="match status" value="1"/>
</dbReference>
<dbReference type="GeneID" id="16077590"/>
<dbReference type="OrthoDB" id="409543at2759"/>
<dbReference type="PANTHER" id="PTHR31834">
    <property type="entry name" value="INITIATION-SPECIFIC ALPHA-1,6-MANNOSYLTRANSFERASE"/>
    <property type="match status" value="1"/>
</dbReference>
<proteinExistence type="predicted"/>
<dbReference type="GO" id="GO:0000009">
    <property type="term" value="F:alpha-1,6-mannosyltransferase activity"/>
    <property type="evidence" value="ECO:0007669"/>
    <property type="project" value="InterPro"/>
</dbReference>
<organism evidence="2 3">
    <name type="scientific">Salpingoeca rosetta (strain ATCC 50818 / BSB-021)</name>
    <dbReference type="NCBI Taxonomy" id="946362"/>
    <lineage>
        <taxon>Eukaryota</taxon>
        <taxon>Choanoflagellata</taxon>
        <taxon>Craspedida</taxon>
        <taxon>Salpingoecidae</taxon>
        <taxon>Salpingoeca</taxon>
    </lineage>
</organism>
<name>F2U2E2_SALR5</name>
<evidence type="ECO:0000256" key="1">
    <source>
        <dbReference type="SAM" id="Phobius"/>
    </source>
</evidence>
<dbReference type="InterPro" id="IPR029044">
    <property type="entry name" value="Nucleotide-diphossugar_trans"/>
</dbReference>
<dbReference type="InterPro" id="IPR007577">
    <property type="entry name" value="GlycoTrfase_DXD_sugar-bd_CS"/>
</dbReference>
<dbReference type="GO" id="GO:0006487">
    <property type="term" value="P:protein N-linked glycosylation"/>
    <property type="evidence" value="ECO:0007669"/>
    <property type="project" value="TreeGrafter"/>
</dbReference>
<dbReference type="Gene3D" id="3.90.550.20">
    <property type="match status" value="1"/>
</dbReference>
<dbReference type="EMBL" id="GL832959">
    <property type="protein sequence ID" value="EGD81794.1"/>
    <property type="molecule type" value="Genomic_DNA"/>
</dbReference>
<dbReference type="KEGG" id="sre:PTSG_02506"/>
<accession>F2U2E2</accession>
<dbReference type="AlphaFoldDB" id="F2U2E2"/>
<keyword evidence="1" id="KW-0472">Membrane</keyword>
<dbReference type="SUPFAM" id="SSF53448">
    <property type="entry name" value="Nucleotide-diphospho-sugar transferases"/>
    <property type="match status" value="1"/>
</dbReference>
<reference evidence="2" key="1">
    <citation type="submission" date="2009-08" db="EMBL/GenBank/DDBJ databases">
        <title>Annotation of Salpingoeca rosetta.</title>
        <authorList>
            <consortium name="The Broad Institute Genome Sequencing Platform"/>
            <person name="Russ C."/>
            <person name="Cuomo C."/>
            <person name="Burger G."/>
            <person name="Gray M.W."/>
            <person name="Holland P.W.H."/>
            <person name="King N."/>
            <person name="Lang F.B.F."/>
            <person name="Roger A.J."/>
            <person name="Ruiz-Trillo I."/>
            <person name="Young S.K."/>
            <person name="Zeng Q."/>
            <person name="Gargeya S."/>
            <person name="Alvarado L."/>
            <person name="Berlin A."/>
            <person name="Chapman S.B."/>
            <person name="Chen Z."/>
            <person name="Freedman E."/>
            <person name="Gellesch M."/>
            <person name="Goldberg J."/>
            <person name="Griggs A."/>
            <person name="Gujja S."/>
            <person name="Heilman E."/>
            <person name="Heiman D."/>
            <person name="Howarth C."/>
            <person name="Mehta T."/>
            <person name="Neiman D."/>
            <person name="Pearson M."/>
            <person name="Roberts A."/>
            <person name="Saif S."/>
            <person name="Shea T."/>
            <person name="Shenoy N."/>
            <person name="Sisk P."/>
            <person name="Stolte C."/>
            <person name="Sykes S."/>
            <person name="White J."/>
            <person name="Yandava C."/>
            <person name="Haas B."/>
            <person name="Nusbaum C."/>
            <person name="Birren B."/>
        </authorList>
    </citation>
    <scope>NUCLEOTIDE SEQUENCE</scope>
    <source>
        <strain evidence="2">ATCC 50818</strain>
    </source>
</reference>
<dbReference type="InParanoid" id="F2U2E2"/>
<evidence type="ECO:0000313" key="3">
    <source>
        <dbReference type="Proteomes" id="UP000007799"/>
    </source>
</evidence>
<dbReference type="RefSeq" id="XP_004996998.1">
    <property type="nucleotide sequence ID" value="XM_004996941.1"/>
</dbReference>
<dbReference type="PANTHER" id="PTHR31834:SF1">
    <property type="entry name" value="INITIATION-SPECIFIC ALPHA-1,6-MANNOSYLTRANSFERASE"/>
    <property type="match status" value="1"/>
</dbReference>
<keyword evidence="1" id="KW-1133">Transmembrane helix</keyword>
<feature type="transmembrane region" description="Helical" evidence="1">
    <location>
        <begin position="7"/>
        <end position="28"/>
    </location>
</feature>